<proteinExistence type="predicted"/>
<dbReference type="SUPFAM" id="SSF109854">
    <property type="entry name" value="DinB/YfiT-like putative metalloenzymes"/>
    <property type="match status" value="1"/>
</dbReference>
<evidence type="ECO:0000313" key="2">
    <source>
        <dbReference type="EMBL" id="CAB4883813.1"/>
    </source>
</evidence>
<dbReference type="Gene3D" id="1.20.120.450">
    <property type="entry name" value="dinb family like domain"/>
    <property type="match status" value="1"/>
</dbReference>
<reference evidence="2" key="1">
    <citation type="submission" date="2020-05" db="EMBL/GenBank/DDBJ databases">
        <authorList>
            <person name="Chiriac C."/>
            <person name="Salcher M."/>
            <person name="Ghai R."/>
            <person name="Kavagutti S V."/>
        </authorList>
    </citation>
    <scope>NUCLEOTIDE SEQUENCE</scope>
</reference>
<sequence length="216" mass="23419">MNRADLQDAVADERMALADLLQTLTPEQLNTWSLCASWKVPAVAAHLTTLFNVSMPGMTVRIARNRFSFGRAVEQLTAELAQRPIEQIAEQLRANARNSKHPPTLPLAPLTDLIVHGEDIRRPLGLVREIPFERVSAAMEFVTGGRAVGFVPANRIRGLRFMATDGDGIWGSGQIVHGPALSLLLGALGRRVAFADLGGSVEVLSARLETKVARIA</sequence>
<feature type="domain" description="Mycothiol-dependent maleylpyruvate isomerase metal-binding" evidence="1">
    <location>
        <begin position="11"/>
        <end position="96"/>
    </location>
</feature>
<evidence type="ECO:0000259" key="1">
    <source>
        <dbReference type="Pfam" id="PF11716"/>
    </source>
</evidence>
<dbReference type="Pfam" id="PF11716">
    <property type="entry name" value="MDMPI_N"/>
    <property type="match status" value="1"/>
</dbReference>
<dbReference type="InterPro" id="IPR034660">
    <property type="entry name" value="DinB/YfiT-like"/>
</dbReference>
<name>A0A6J7EWL7_9ZZZZ</name>
<organism evidence="2">
    <name type="scientific">freshwater metagenome</name>
    <dbReference type="NCBI Taxonomy" id="449393"/>
    <lineage>
        <taxon>unclassified sequences</taxon>
        <taxon>metagenomes</taxon>
        <taxon>ecological metagenomes</taxon>
    </lineage>
</organism>
<accession>A0A6J7EWL7</accession>
<dbReference type="AlphaFoldDB" id="A0A6J7EWL7"/>
<dbReference type="NCBIfam" id="TIGR03083">
    <property type="entry name" value="maleylpyruvate isomerase family mycothiol-dependent enzyme"/>
    <property type="match status" value="1"/>
</dbReference>
<dbReference type="InterPro" id="IPR024344">
    <property type="entry name" value="MDMPI_metal-binding"/>
</dbReference>
<protein>
    <submittedName>
        <fullName evidence="2">Unannotated protein</fullName>
    </submittedName>
</protein>
<dbReference type="GO" id="GO:0046872">
    <property type="term" value="F:metal ion binding"/>
    <property type="evidence" value="ECO:0007669"/>
    <property type="project" value="InterPro"/>
</dbReference>
<dbReference type="EMBL" id="CAFBLP010000047">
    <property type="protein sequence ID" value="CAB4883813.1"/>
    <property type="molecule type" value="Genomic_DNA"/>
</dbReference>
<dbReference type="InterPro" id="IPR017517">
    <property type="entry name" value="Maleyloyr_isom"/>
</dbReference>
<gene>
    <name evidence="2" type="ORF">UFOPK3376_01846</name>
</gene>